<dbReference type="Proteomes" id="UP000012046">
    <property type="component" value="Unassembled WGS sequence"/>
</dbReference>
<evidence type="ECO:0000259" key="1">
    <source>
        <dbReference type="Pfam" id="PF00561"/>
    </source>
</evidence>
<evidence type="ECO:0000313" key="3">
    <source>
        <dbReference type="Proteomes" id="UP000012046"/>
    </source>
</evidence>
<organism evidence="2 3">
    <name type="scientific">Alishewanella jeotgali KCTC 22429</name>
    <dbReference type="NCBI Taxonomy" id="1129374"/>
    <lineage>
        <taxon>Bacteria</taxon>
        <taxon>Pseudomonadati</taxon>
        <taxon>Pseudomonadota</taxon>
        <taxon>Gammaproteobacteria</taxon>
        <taxon>Alteromonadales</taxon>
        <taxon>Alteromonadaceae</taxon>
        <taxon>Alishewanella</taxon>
    </lineage>
</organism>
<feature type="domain" description="AB hydrolase-1" evidence="1">
    <location>
        <begin position="3"/>
        <end position="167"/>
    </location>
</feature>
<dbReference type="STRING" id="1129374.AJE_15514"/>
<proteinExistence type="predicted"/>
<protein>
    <recommendedName>
        <fullName evidence="1">AB hydrolase-1 domain-containing protein</fullName>
    </recommendedName>
</protein>
<dbReference type="SUPFAM" id="SSF53474">
    <property type="entry name" value="alpha/beta-Hydrolases"/>
    <property type="match status" value="1"/>
</dbReference>
<evidence type="ECO:0000313" key="2">
    <source>
        <dbReference type="EMBL" id="EHR39734.1"/>
    </source>
</evidence>
<keyword evidence="3" id="KW-1185">Reference proteome</keyword>
<dbReference type="Pfam" id="PF00561">
    <property type="entry name" value="Abhydrolase_1"/>
    <property type="match status" value="1"/>
</dbReference>
<dbReference type="eggNOG" id="COG2267">
    <property type="taxonomic scope" value="Bacteria"/>
</dbReference>
<dbReference type="InterPro" id="IPR000073">
    <property type="entry name" value="AB_hydrolase_1"/>
</dbReference>
<dbReference type="PATRIC" id="fig|1129374.4.peg.3075"/>
<name>H3ZI92_9ALTE</name>
<dbReference type="RefSeq" id="WP_008951645.1">
    <property type="nucleotide sequence ID" value="NZ_AHTH01000049.1"/>
</dbReference>
<sequence length="446" mass="49761">MRNPIVILHGWSDNSRSFRDLAHFLQTEFGAAVQHLYLADWLSLQDEISYGDLAAAMQQAWLGMQLPTSPQSVDLIVHSTGALVSRHWFTRYYVAATNPVKRFLQLAPANFGSPLAHKGRSFYGRAVKGWKQPGFQTGANLLYGLELAADYSRELAKADLFATESWYGAGRMLSTILIGNRGYSGISAIANEAGSDGTVRIAGANLNCRYLKVALDKQQNVKPGSLQLRKSQGEIAFSVLPDEHHGSIIGNGKKAPHNPLTLKLIRQALQVEDADFQVGSTGHFAYQQQLDSQNPPANWQADLRSQVLCKLQDQHGDPVTDYFLEMYRTANADSRFEQRLYQQFLRHVHPHSQQPQNRAFYFDVAALNELKQSPNFQQLFLSFHAQPLFKPPRQPAGFSVVPASAAAGLRLAVEELAQIFAPHQTLLLDVELTRQVAESVFTLQRH</sequence>
<dbReference type="Gene3D" id="3.40.50.1820">
    <property type="entry name" value="alpha/beta hydrolase"/>
    <property type="match status" value="1"/>
</dbReference>
<gene>
    <name evidence="2" type="ORF">AJE_15514</name>
</gene>
<dbReference type="InterPro" id="IPR029058">
    <property type="entry name" value="AB_hydrolase_fold"/>
</dbReference>
<accession>H3ZI92</accession>
<comment type="caution">
    <text evidence="2">The sequence shown here is derived from an EMBL/GenBank/DDBJ whole genome shotgun (WGS) entry which is preliminary data.</text>
</comment>
<dbReference type="AlphaFoldDB" id="H3ZI92"/>
<dbReference type="EMBL" id="AHTH01000049">
    <property type="protein sequence ID" value="EHR39734.1"/>
    <property type="molecule type" value="Genomic_DNA"/>
</dbReference>
<dbReference type="ESTHER" id="9alte-h3zi92">
    <property type="family name" value="PlaB"/>
</dbReference>
<reference evidence="2 3" key="1">
    <citation type="journal article" date="2012" name="J. Bacteriol.">
        <title>Genome Sequence of Extracellular-Protease-Producing Alishewanella jeotgali Isolated from Traditional Korean Fermented Seafood.</title>
        <authorList>
            <person name="Jung J."/>
            <person name="Chun J."/>
            <person name="Park W."/>
        </authorList>
    </citation>
    <scope>NUCLEOTIDE SEQUENCE [LARGE SCALE GENOMIC DNA]</scope>
    <source>
        <strain evidence="2 3">KCTC 22429</strain>
    </source>
</reference>